<evidence type="ECO:0000256" key="7">
    <source>
        <dbReference type="ARBA" id="ARBA00034247"/>
    </source>
</evidence>
<dbReference type="GO" id="GO:0052621">
    <property type="term" value="F:diguanylate cyclase activity"/>
    <property type="evidence" value="ECO:0007669"/>
    <property type="project" value="UniProtKB-EC"/>
</dbReference>
<organism evidence="10 12">
    <name type="scientific">Iodobacter fluviatilis</name>
    <dbReference type="NCBI Taxonomy" id="537"/>
    <lineage>
        <taxon>Bacteria</taxon>
        <taxon>Pseudomonadati</taxon>
        <taxon>Pseudomonadota</taxon>
        <taxon>Betaproteobacteria</taxon>
        <taxon>Neisseriales</taxon>
        <taxon>Chitinibacteraceae</taxon>
        <taxon>Iodobacter</taxon>
    </lineage>
</organism>
<keyword evidence="3" id="KW-1003">Cell membrane</keyword>
<dbReference type="EC" id="2.7.7.65" evidence="2"/>
<evidence type="ECO:0000259" key="9">
    <source>
        <dbReference type="PROSITE" id="PS50887"/>
    </source>
</evidence>
<reference evidence="10 12" key="1">
    <citation type="submission" date="2018-06" db="EMBL/GenBank/DDBJ databases">
        <authorList>
            <consortium name="Pathogen Informatics"/>
            <person name="Doyle S."/>
        </authorList>
    </citation>
    <scope>NUCLEOTIDE SEQUENCE [LARGE SCALE GENOMIC DNA]</scope>
    <source>
        <strain evidence="10 12">NCTC11159</strain>
    </source>
</reference>
<evidence type="ECO:0000256" key="4">
    <source>
        <dbReference type="ARBA" id="ARBA00022692"/>
    </source>
</evidence>
<dbReference type="NCBIfam" id="TIGR00254">
    <property type="entry name" value="GGDEF"/>
    <property type="match status" value="1"/>
</dbReference>
<evidence type="ECO:0000313" key="13">
    <source>
        <dbReference type="Proteomes" id="UP000295794"/>
    </source>
</evidence>
<protein>
    <recommendedName>
        <fullName evidence="2">diguanylate cyclase</fullName>
        <ecNumber evidence="2">2.7.7.65</ecNumber>
    </recommendedName>
</protein>
<dbReference type="InterPro" id="IPR050469">
    <property type="entry name" value="Diguanylate_Cyclase"/>
</dbReference>
<dbReference type="PANTHER" id="PTHR45138:SF9">
    <property type="entry name" value="DIGUANYLATE CYCLASE DGCM-RELATED"/>
    <property type="match status" value="1"/>
</dbReference>
<dbReference type="FunFam" id="3.30.70.270:FF:000001">
    <property type="entry name" value="Diguanylate cyclase domain protein"/>
    <property type="match status" value="1"/>
</dbReference>
<comment type="subcellular location">
    <subcellularLocation>
        <location evidence="1">Cell membrane</location>
        <topology evidence="1">Multi-pass membrane protein</topology>
    </subcellularLocation>
</comment>
<dbReference type="Gene3D" id="3.30.70.270">
    <property type="match status" value="1"/>
</dbReference>
<comment type="catalytic activity">
    <reaction evidence="7">
        <text>2 GTP = 3',3'-c-di-GMP + 2 diphosphate</text>
        <dbReference type="Rhea" id="RHEA:24898"/>
        <dbReference type="ChEBI" id="CHEBI:33019"/>
        <dbReference type="ChEBI" id="CHEBI:37565"/>
        <dbReference type="ChEBI" id="CHEBI:58805"/>
        <dbReference type="EC" id="2.7.7.65"/>
    </reaction>
</comment>
<evidence type="ECO:0000256" key="5">
    <source>
        <dbReference type="ARBA" id="ARBA00022989"/>
    </source>
</evidence>
<sequence length="504" mass="55826">MKQALTFLTSPKAAKAFLLLVLYLGIGFLSIQFAMLPSENFAVIWFAAGCGLVLILELGKTGIPFVLAGSAILNTPTYYVFLSHAGMNHALPLSIILGLIPAAIDTWQAVMAANAWKAFIEKNHHPPLQTPGDLPYFWQKICFMPALISMTLWHLLLSCSNTIPYNGLFSNLQQMLLLILGDTAGIFVITPIYASWKSGALRNIIRPASPYFATILLIVGLGFMVHNYLMMLVLPVLLLIAIHFKLAGTSIALFIVFTLSAIGTVFQTGPFLHNNLMITFINLQLFLFPLGLTLHYLALLQELLSRSQMQLESEVASRTEALAAANLRLEELVTTDELTGVANRREWQRRCDEAITYARRYQQPLSILLIDIDHFKNVNDHHGHLAGDLILKELCRICTTELRATDSFARWGGEEFVLLLPGTTQAEAMLAGNKLRLAVEEQAQIEFENKNIRITISIGVAMLEDTDPSLDCLLNRADQAMYAAKAAGRNQVQCALSSAYFASR</sequence>
<evidence type="ECO:0000313" key="11">
    <source>
        <dbReference type="EMBL" id="TCU89146.1"/>
    </source>
</evidence>
<feature type="transmembrane region" description="Helical" evidence="8">
    <location>
        <begin position="41"/>
        <end position="58"/>
    </location>
</feature>
<reference evidence="11 13" key="2">
    <citation type="submission" date="2019-03" db="EMBL/GenBank/DDBJ databases">
        <title>Genomic Encyclopedia of Type Strains, Phase IV (KMG-IV): sequencing the most valuable type-strain genomes for metagenomic binning, comparative biology and taxonomic classification.</title>
        <authorList>
            <person name="Goeker M."/>
        </authorList>
    </citation>
    <scope>NUCLEOTIDE SEQUENCE [LARGE SCALE GENOMIC DNA]</scope>
    <source>
        <strain evidence="11 13">DSM 3764</strain>
    </source>
</reference>
<dbReference type="InterPro" id="IPR043128">
    <property type="entry name" value="Rev_trsase/Diguanyl_cyclase"/>
</dbReference>
<dbReference type="SMART" id="SM00267">
    <property type="entry name" value="GGDEF"/>
    <property type="match status" value="1"/>
</dbReference>
<accession>A0A377Q5J0</accession>
<keyword evidence="5 8" id="KW-1133">Transmembrane helix</keyword>
<feature type="transmembrane region" description="Helical" evidence="8">
    <location>
        <begin position="278"/>
        <end position="299"/>
    </location>
</feature>
<evidence type="ECO:0000256" key="1">
    <source>
        <dbReference type="ARBA" id="ARBA00004651"/>
    </source>
</evidence>
<dbReference type="Proteomes" id="UP000295794">
    <property type="component" value="Unassembled WGS sequence"/>
</dbReference>
<keyword evidence="4 8" id="KW-0812">Transmembrane</keyword>
<dbReference type="AlphaFoldDB" id="A0A377Q5J0"/>
<feature type="transmembrane region" description="Helical" evidence="8">
    <location>
        <begin position="236"/>
        <end position="266"/>
    </location>
</feature>
<dbReference type="RefSeq" id="WP_115226820.1">
    <property type="nucleotide sequence ID" value="NZ_CAWOLO010000002.1"/>
</dbReference>
<evidence type="ECO:0000256" key="6">
    <source>
        <dbReference type="ARBA" id="ARBA00023136"/>
    </source>
</evidence>
<dbReference type="InterPro" id="IPR007895">
    <property type="entry name" value="MASE1"/>
</dbReference>
<dbReference type="InterPro" id="IPR029787">
    <property type="entry name" value="Nucleotide_cyclase"/>
</dbReference>
<feature type="transmembrane region" description="Helical" evidence="8">
    <location>
        <begin position="137"/>
        <end position="156"/>
    </location>
</feature>
<dbReference type="InterPro" id="IPR000160">
    <property type="entry name" value="GGDEF_dom"/>
</dbReference>
<evidence type="ECO:0000256" key="3">
    <source>
        <dbReference type="ARBA" id="ARBA00022475"/>
    </source>
</evidence>
<dbReference type="CDD" id="cd01949">
    <property type="entry name" value="GGDEF"/>
    <property type="match status" value="1"/>
</dbReference>
<dbReference type="SUPFAM" id="SSF55073">
    <property type="entry name" value="Nucleotide cyclase"/>
    <property type="match status" value="1"/>
</dbReference>
<evidence type="ECO:0000256" key="8">
    <source>
        <dbReference type="SAM" id="Phobius"/>
    </source>
</evidence>
<dbReference type="EMBL" id="UGHR01000001">
    <property type="protein sequence ID" value="STQ90514.1"/>
    <property type="molecule type" value="Genomic_DNA"/>
</dbReference>
<name>A0A377Q5J0_9NEIS</name>
<keyword evidence="13" id="KW-1185">Reference proteome</keyword>
<dbReference type="PANTHER" id="PTHR45138">
    <property type="entry name" value="REGULATORY COMPONENTS OF SENSORY TRANSDUCTION SYSTEM"/>
    <property type="match status" value="1"/>
</dbReference>
<dbReference type="EMBL" id="SMBT01000002">
    <property type="protein sequence ID" value="TCU89146.1"/>
    <property type="molecule type" value="Genomic_DNA"/>
</dbReference>
<keyword evidence="6 8" id="KW-0472">Membrane</keyword>
<evidence type="ECO:0000313" key="10">
    <source>
        <dbReference type="EMBL" id="STQ90514.1"/>
    </source>
</evidence>
<dbReference type="OrthoDB" id="8579491at2"/>
<evidence type="ECO:0000256" key="2">
    <source>
        <dbReference type="ARBA" id="ARBA00012528"/>
    </source>
</evidence>
<evidence type="ECO:0000313" key="12">
    <source>
        <dbReference type="Proteomes" id="UP000255108"/>
    </source>
</evidence>
<dbReference type="Proteomes" id="UP000255108">
    <property type="component" value="Unassembled WGS sequence"/>
</dbReference>
<dbReference type="GO" id="GO:0005886">
    <property type="term" value="C:plasma membrane"/>
    <property type="evidence" value="ECO:0007669"/>
    <property type="project" value="UniProtKB-SubCell"/>
</dbReference>
<feature type="transmembrane region" description="Helical" evidence="8">
    <location>
        <begin position="16"/>
        <end position="35"/>
    </location>
</feature>
<feature type="transmembrane region" description="Helical" evidence="8">
    <location>
        <begin position="176"/>
        <end position="196"/>
    </location>
</feature>
<feature type="transmembrane region" description="Helical" evidence="8">
    <location>
        <begin position="208"/>
        <end position="230"/>
    </location>
</feature>
<feature type="domain" description="GGDEF" evidence="9">
    <location>
        <begin position="363"/>
        <end position="497"/>
    </location>
</feature>
<dbReference type="PROSITE" id="PS50887">
    <property type="entry name" value="GGDEF"/>
    <property type="match status" value="1"/>
</dbReference>
<dbReference type="Pfam" id="PF00990">
    <property type="entry name" value="GGDEF"/>
    <property type="match status" value="1"/>
</dbReference>
<proteinExistence type="predicted"/>
<gene>
    <name evidence="10" type="primary">pleD_7</name>
    <name evidence="11" type="ORF">EV682_10257</name>
    <name evidence="10" type="ORF">NCTC11159_01579</name>
</gene>
<dbReference type="Pfam" id="PF05231">
    <property type="entry name" value="MASE1"/>
    <property type="match status" value="1"/>
</dbReference>